<comment type="caution">
    <text evidence="20">The sequence shown here is derived from an EMBL/GenBank/DDBJ whole genome shotgun (WGS) entry which is preliminary data.</text>
</comment>
<evidence type="ECO:0000313" key="21">
    <source>
        <dbReference type="Proteomes" id="UP000549394"/>
    </source>
</evidence>
<evidence type="ECO:0000256" key="6">
    <source>
        <dbReference type="ARBA" id="ARBA00022753"/>
    </source>
</evidence>
<dbReference type="GO" id="GO:0005769">
    <property type="term" value="C:early endosome"/>
    <property type="evidence" value="ECO:0007669"/>
    <property type="project" value="UniProtKB-SubCell"/>
</dbReference>
<reference evidence="20 21" key="1">
    <citation type="submission" date="2020-08" db="EMBL/GenBank/DDBJ databases">
        <authorList>
            <person name="Hejnol A."/>
        </authorList>
    </citation>
    <scope>NUCLEOTIDE SEQUENCE [LARGE SCALE GENOMIC DNA]</scope>
</reference>
<keyword evidence="11" id="KW-0449">Lipoprotein</keyword>
<dbReference type="GO" id="GO:0009966">
    <property type="term" value="P:regulation of signal transduction"/>
    <property type="evidence" value="ECO:0007669"/>
    <property type="project" value="UniProtKB-ARBA"/>
</dbReference>
<dbReference type="InterPro" id="IPR057023">
    <property type="entry name" value="PTP-SAK"/>
</dbReference>
<dbReference type="SUPFAM" id="SSF52799">
    <property type="entry name" value="(Phosphotyrosine protein) phosphatases II"/>
    <property type="match status" value="1"/>
</dbReference>
<name>A0A7I8VG93_9ANNE</name>
<evidence type="ECO:0000256" key="9">
    <source>
        <dbReference type="ARBA" id="ARBA00023136"/>
    </source>
</evidence>
<feature type="domain" description="Tyrosine-protein phosphatase" evidence="18">
    <location>
        <begin position="10"/>
        <end position="160"/>
    </location>
</feature>
<dbReference type="InterPro" id="IPR003595">
    <property type="entry name" value="Tyr_Pase_cat"/>
</dbReference>
<keyword evidence="7" id="KW-0378">Hydrolase</keyword>
<evidence type="ECO:0000256" key="4">
    <source>
        <dbReference type="ARBA" id="ARBA00022475"/>
    </source>
</evidence>
<dbReference type="Gene3D" id="3.90.190.10">
    <property type="entry name" value="Protein tyrosine phosphatase superfamily"/>
    <property type="match status" value="1"/>
</dbReference>
<evidence type="ECO:0000256" key="12">
    <source>
        <dbReference type="ARBA" id="ARBA00023289"/>
    </source>
</evidence>
<evidence type="ECO:0000256" key="3">
    <source>
        <dbReference type="ARBA" id="ARBA00013064"/>
    </source>
</evidence>
<protein>
    <recommendedName>
        <fullName evidence="16">Protein tyrosine phosphatase type IVA 3</fullName>
        <ecNumber evidence="3">3.1.3.48</ecNumber>
    </recommendedName>
    <alternativeName>
        <fullName evidence="17">Protein-tyrosine phosphatase 4a3</fullName>
    </alternativeName>
</protein>
<feature type="domain" description="Tyrosine specific protein phosphatases" evidence="19">
    <location>
        <begin position="81"/>
        <end position="147"/>
    </location>
</feature>
<dbReference type="OrthoDB" id="5632at2759"/>
<dbReference type="Proteomes" id="UP000549394">
    <property type="component" value="Unassembled WGS sequence"/>
</dbReference>
<keyword evidence="9" id="KW-0472">Membrane</keyword>
<dbReference type="GO" id="GO:0005886">
    <property type="term" value="C:plasma membrane"/>
    <property type="evidence" value="ECO:0007669"/>
    <property type="project" value="UniProtKB-SubCell"/>
</dbReference>
<dbReference type="AlphaFoldDB" id="A0A7I8VG93"/>
<dbReference type="PROSITE" id="PS50054">
    <property type="entry name" value="TYR_PHOSPHATASE_DUAL"/>
    <property type="match status" value="1"/>
</dbReference>
<dbReference type="InterPro" id="IPR000387">
    <property type="entry name" value="Tyr_Pase_dom"/>
</dbReference>
<dbReference type="PROSITE" id="PS50056">
    <property type="entry name" value="TYR_PHOSPHATASE_2"/>
    <property type="match status" value="1"/>
</dbReference>
<keyword evidence="10" id="KW-1015">Disulfide bond</keyword>
<dbReference type="GO" id="GO:0043542">
    <property type="term" value="P:endothelial cell migration"/>
    <property type="evidence" value="ECO:0007669"/>
    <property type="project" value="UniProtKB-ARBA"/>
</dbReference>
<keyword evidence="21" id="KW-1185">Reference proteome</keyword>
<keyword evidence="6" id="KW-0967">Endosome</keyword>
<evidence type="ECO:0000256" key="8">
    <source>
        <dbReference type="ARBA" id="ARBA00022912"/>
    </source>
</evidence>
<comment type="subcellular location">
    <subcellularLocation>
        <location evidence="1">Cell membrane</location>
    </subcellularLocation>
    <subcellularLocation>
        <location evidence="2">Early endosome</location>
    </subcellularLocation>
</comment>
<keyword evidence="5" id="KW-0488">Methylation</keyword>
<comment type="subunit">
    <text evidence="15">Interacts with tubulin.</text>
</comment>
<dbReference type="InterPro" id="IPR020422">
    <property type="entry name" value="TYR_PHOSPHATASE_DUAL_dom"/>
</dbReference>
<keyword evidence="8" id="KW-0904">Protein phosphatase</keyword>
<dbReference type="EC" id="3.1.3.48" evidence="3"/>
<evidence type="ECO:0000256" key="14">
    <source>
        <dbReference type="ARBA" id="ARBA00057132"/>
    </source>
</evidence>
<evidence type="ECO:0000256" key="11">
    <source>
        <dbReference type="ARBA" id="ARBA00023288"/>
    </source>
</evidence>
<evidence type="ECO:0000256" key="17">
    <source>
        <dbReference type="ARBA" id="ARBA00082375"/>
    </source>
</evidence>
<dbReference type="InterPro" id="IPR029021">
    <property type="entry name" value="Prot-tyrosine_phosphatase-like"/>
</dbReference>
<comment type="function">
    <text evidence="14">Protein tyrosine phosphatase which stimulates progression from G1 into S phase during mitosis. Enhances cell proliferation, cell motility and invasive activity, and promotes cancer metastasis. May be involved in the progression of cardiac hypertrophy by inhibiting intracellular calcium mobilization in response to angiotensin II.</text>
</comment>
<evidence type="ECO:0000259" key="19">
    <source>
        <dbReference type="PROSITE" id="PS50056"/>
    </source>
</evidence>
<evidence type="ECO:0000256" key="5">
    <source>
        <dbReference type="ARBA" id="ARBA00022481"/>
    </source>
</evidence>
<dbReference type="Pfam" id="PF22784">
    <property type="entry name" value="PTP-SAK"/>
    <property type="match status" value="1"/>
</dbReference>
<evidence type="ECO:0000256" key="1">
    <source>
        <dbReference type="ARBA" id="ARBA00004236"/>
    </source>
</evidence>
<evidence type="ECO:0000256" key="10">
    <source>
        <dbReference type="ARBA" id="ARBA00023157"/>
    </source>
</evidence>
<organism evidence="20 21">
    <name type="scientific">Dimorphilus gyrociliatus</name>
    <dbReference type="NCBI Taxonomy" id="2664684"/>
    <lineage>
        <taxon>Eukaryota</taxon>
        <taxon>Metazoa</taxon>
        <taxon>Spiralia</taxon>
        <taxon>Lophotrochozoa</taxon>
        <taxon>Annelida</taxon>
        <taxon>Polychaeta</taxon>
        <taxon>Polychaeta incertae sedis</taxon>
        <taxon>Dinophilidae</taxon>
        <taxon>Dimorphilus</taxon>
    </lineage>
</organism>
<dbReference type="PANTHER" id="PTHR23339">
    <property type="entry name" value="TYROSINE SPECIFIC PROTEIN PHOSPHATASE AND DUAL SPECIFICITY PROTEIN PHOSPHATASE"/>
    <property type="match status" value="1"/>
</dbReference>
<accession>A0A7I8VG93</accession>
<evidence type="ECO:0000256" key="13">
    <source>
        <dbReference type="ARBA" id="ARBA00051722"/>
    </source>
</evidence>
<evidence type="ECO:0000256" key="15">
    <source>
        <dbReference type="ARBA" id="ARBA00064590"/>
    </source>
</evidence>
<dbReference type="EMBL" id="CAJFCJ010000005">
    <property type="protein sequence ID" value="CAD5114663.1"/>
    <property type="molecule type" value="Genomic_DNA"/>
</dbReference>
<dbReference type="CDD" id="cd14500">
    <property type="entry name" value="PTP-IVa"/>
    <property type="match status" value="1"/>
</dbReference>
<comment type="catalytic activity">
    <reaction evidence="13">
        <text>O-phospho-L-tyrosyl-[protein] + H2O = L-tyrosyl-[protein] + phosphate</text>
        <dbReference type="Rhea" id="RHEA:10684"/>
        <dbReference type="Rhea" id="RHEA-COMP:10136"/>
        <dbReference type="Rhea" id="RHEA-COMP:20101"/>
        <dbReference type="ChEBI" id="CHEBI:15377"/>
        <dbReference type="ChEBI" id="CHEBI:43474"/>
        <dbReference type="ChEBI" id="CHEBI:46858"/>
        <dbReference type="ChEBI" id="CHEBI:61978"/>
        <dbReference type="EC" id="3.1.3.48"/>
    </reaction>
</comment>
<evidence type="ECO:0000313" key="20">
    <source>
        <dbReference type="EMBL" id="CAD5114663.1"/>
    </source>
</evidence>
<proteinExistence type="predicted"/>
<evidence type="ECO:0000256" key="2">
    <source>
        <dbReference type="ARBA" id="ARBA00004412"/>
    </source>
</evidence>
<evidence type="ECO:0000259" key="18">
    <source>
        <dbReference type="PROSITE" id="PS50054"/>
    </source>
</evidence>
<sequence length="167" mass="18823">MVARLPEPTLITHKNMKFYITNCPKEDGLDSYIQDLKRVGVRDLVRVCPSAYSKEPIQAQGINVIDWPFDDGYPPPEKIVDQWFDLLKNRFKNDPGSCVAVHCVAGLGRAPVLVAVALIECGMKYESAVEMIRAQRRGAINANQLEFLKKYRPKGRLKANGKQCCIM</sequence>
<evidence type="ECO:0000256" key="7">
    <source>
        <dbReference type="ARBA" id="ARBA00022801"/>
    </source>
</evidence>
<keyword evidence="4" id="KW-1003">Cell membrane</keyword>
<evidence type="ECO:0000256" key="16">
    <source>
        <dbReference type="ARBA" id="ARBA00069015"/>
    </source>
</evidence>
<dbReference type="SMART" id="SM00404">
    <property type="entry name" value="PTPc_motif"/>
    <property type="match status" value="1"/>
</dbReference>
<dbReference type="GO" id="GO:0004725">
    <property type="term" value="F:protein tyrosine phosphatase activity"/>
    <property type="evidence" value="ECO:0007669"/>
    <property type="project" value="UniProtKB-EC"/>
</dbReference>
<keyword evidence="12" id="KW-0636">Prenylation</keyword>
<gene>
    <name evidence="20" type="ORF">DGYR_LOCUS3489</name>
</gene>
<dbReference type="InterPro" id="IPR050561">
    <property type="entry name" value="PTP"/>
</dbReference>
<dbReference type="FunFam" id="3.90.190.10:FF:000105">
    <property type="entry name" value="Protein tyrosine phosphatase type IVA 3"/>
    <property type="match status" value="1"/>
</dbReference>